<name>A0A0D8HFU4_9ACTN</name>
<reference evidence="1 2" key="1">
    <citation type="submission" date="2015-01" db="EMBL/GenBank/DDBJ databases">
        <title>Draft genome of the acidophilic iron oxidizer Acidithrix ferrooxidans strain Py-F3.</title>
        <authorList>
            <person name="Poehlein A."/>
            <person name="Eisen S."/>
            <person name="Schloemann M."/>
            <person name="Johnson B.D."/>
            <person name="Daniel R."/>
            <person name="Muehling M."/>
        </authorList>
    </citation>
    <scope>NUCLEOTIDE SEQUENCE [LARGE SCALE GENOMIC DNA]</scope>
    <source>
        <strain evidence="1 2">Py-F3</strain>
    </source>
</reference>
<dbReference type="Proteomes" id="UP000032360">
    <property type="component" value="Unassembled WGS sequence"/>
</dbReference>
<comment type="caution">
    <text evidence="1">The sequence shown here is derived from an EMBL/GenBank/DDBJ whole genome shotgun (WGS) entry which is preliminary data.</text>
</comment>
<accession>A0A0D8HFU4</accession>
<dbReference type="RefSeq" id="WP_052605993.1">
    <property type="nucleotide sequence ID" value="NZ_JXYS01000074.1"/>
</dbReference>
<dbReference type="SUPFAM" id="SSF48371">
    <property type="entry name" value="ARM repeat"/>
    <property type="match status" value="2"/>
</dbReference>
<gene>
    <name evidence="1" type="ORF">AXFE_23770</name>
</gene>
<dbReference type="Gene3D" id="1.25.10.10">
    <property type="entry name" value="Leucine-rich Repeat Variant"/>
    <property type="match status" value="1"/>
</dbReference>
<dbReference type="OrthoDB" id="3666466at2"/>
<sequence>MKRKEKMLSDANMIQCGDLWGGGCHEVLLDADRFRCKIDSHTSSRHAIVIRDALRVGFEPDELVVLQRIESDDDLSTELCDFLSTSLEGRFLLARHRCCPPEVMRKIVDFKELKVLRAASTNLCAPADVLVTLSSHSDYGVRANVAENTSCPRDAHASLAGDRSVTVRAAVASNTVVDPAILISLMHDDSDPVRLALVKNPISPPAVLESLISGKSHEIRIRAATHPNLHRSLALKLSRDVDWRVRGALGASITAVIDGSLEIFRALACDRDVPVRSKVAANSCLPEDLALELCQDPDYSVRHHLAANSALSVATYARLRFDERASVRRNLVNNPSRPLFYSDEEVEKFMDSNPDFAWLVFWGDHRLTPINARRAVDLSIGKSLPYDDFFFIHEENRVLLGELFLAGKIKFDKRESLSLLHSICQIEDQIELSKNIYSVIAARGEFDTLHGAKEVLRASYGQDQLRDFKVSGLH</sequence>
<protein>
    <submittedName>
        <fullName evidence="1">Leucine rich repeat variant</fullName>
    </submittedName>
</protein>
<dbReference type="InterPro" id="IPR011989">
    <property type="entry name" value="ARM-like"/>
</dbReference>
<dbReference type="STRING" id="1280514.AXFE_23770"/>
<proteinExistence type="predicted"/>
<evidence type="ECO:0000313" key="2">
    <source>
        <dbReference type="Proteomes" id="UP000032360"/>
    </source>
</evidence>
<keyword evidence="2" id="KW-1185">Reference proteome</keyword>
<evidence type="ECO:0000313" key="1">
    <source>
        <dbReference type="EMBL" id="KJF16798.1"/>
    </source>
</evidence>
<dbReference type="InterPro" id="IPR016024">
    <property type="entry name" value="ARM-type_fold"/>
</dbReference>
<organism evidence="1 2">
    <name type="scientific">Acidithrix ferrooxidans</name>
    <dbReference type="NCBI Taxonomy" id="1280514"/>
    <lineage>
        <taxon>Bacteria</taxon>
        <taxon>Bacillati</taxon>
        <taxon>Actinomycetota</taxon>
        <taxon>Acidimicrobiia</taxon>
        <taxon>Acidimicrobiales</taxon>
        <taxon>Acidimicrobiaceae</taxon>
        <taxon>Acidithrix</taxon>
    </lineage>
</organism>
<dbReference type="EMBL" id="JXYS01000074">
    <property type="protein sequence ID" value="KJF16798.1"/>
    <property type="molecule type" value="Genomic_DNA"/>
</dbReference>
<dbReference type="AlphaFoldDB" id="A0A0D8HFU4"/>